<evidence type="ECO:0000256" key="3">
    <source>
        <dbReference type="ARBA" id="ARBA00022679"/>
    </source>
</evidence>
<feature type="binding site" evidence="6">
    <location>
        <position position="43"/>
    </location>
    <ligand>
        <name>NAD(+)</name>
        <dbReference type="ChEBI" id="CHEBI:57540"/>
    </ligand>
</feature>
<keyword evidence="1 6" id="KW-1277">Toxin-antitoxin system</keyword>
<comment type="caution">
    <text evidence="6">Lacks conserved residue(s) required for the propagation of feature annotation.</text>
</comment>
<evidence type="ECO:0000256" key="1">
    <source>
        <dbReference type="ARBA" id="ARBA00022649"/>
    </source>
</evidence>
<evidence type="ECO:0000256" key="6">
    <source>
        <dbReference type="PROSITE-ProRule" id="PRU01362"/>
    </source>
</evidence>
<gene>
    <name evidence="9" type="ORF">JMUB3870_0581</name>
</gene>
<dbReference type="Pfam" id="PF14487">
    <property type="entry name" value="DarT"/>
    <property type="match status" value="1"/>
</dbReference>
<name>A0A510JYK6_9FUSO</name>
<dbReference type="OrthoDB" id="9813972at2"/>
<evidence type="ECO:0000256" key="4">
    <source>
        <dbReference type="ARBA" id="ARBA00022695"/>
    </source>
</evidence>
<dbReference type="RefSeq" id="WP_155282437.1">
    <property type="nucleotide sequence ID" value="NZ_AP019831.1"/>
</dbReference>
<organism evidence="9 10">
    <name type="scientific">Leptotrichia trevisanii</name>
    <dbReference type="NCBI Taxonomy" id="109328"/>
    <lineage>
        <taxon>Bacteria</taxon>
        <taxon>Fusobacteriati</taxon>
        <taxon>Fusobacteriota</taxon>
        <taxon>Fusobacteriia</taxon>
        <taxon>Fusobacteriales</taxon>
        <taxon>Leptotrichiaceae</taxon>
        <taxon>Leptotrichia</taxon>
    </lineage>
</organism>
<evidence type="ECO:0000313" key="9">
    <source>
        <dbReference type="EMBL" id="BBM44468.1"/>
    </source>
</evidence>
<dbReference type="Proteomes" id="UP000422644">
    <property type="component" value="Chromosome"/>
</dbReference>
<evidence type="ECO:0000256" key="5">
    <source>
        <dbReference type="ARBA" id="ARBA00023125"/>
    </source>
</evidence>
<dbReference type="GO" id="GO:0003677">
    <property type="term" value="F:DNA binding"/>
    <property type="evidence" value="ECO:0007669"/>
    <property type="project" value="UniProtKB-UniRule"/>
</dbReference>
<keyword evidence="5 6" id="KW-0238">DNA-binding</keyword>
<protein>
    <recommendedName>
        <fullName evidence="8">DarT domain-containing protein</fullName>
    </recommendedName>
</protein>
<dbReference type="GO" id="GO:0016779">
    <property type="term" value="F:nucleotidyltransferase activity"/>
    <property type="evidence" value="ECO:0007669"/>
    <property type="project" value="UniProtKB-UniRule"/>
</dbReference>
<feature type="binding site" evidence="6">
    <location>
        <begin position="5"/>
        <end position="7"/>
    </location>
    <ligand>
        <name>NAD(+)</name>
        <dbReference type="ChEBI" id="CHEBI:57540"/>
    </ligand>
</feature>
<keyword evidence="2 6" id="KW-0328">Glycosyltransferase</keyword>
<comment type="catalytic activity">
    <reaction evidence="6">
        <text>a thymidine in DNA + NAD(+) = an N-(ADP-alpha-D-ribosyl)-thymidine in DNA + nicotinamide + H(+)</text>
        <dbReference type="Rhea" id="RHEA:71651"/>
        <dbReference type="Rhea" id="RHEA-COMP:13556"/>
        <dbReference type="Rhea" id="RHEA-COMP:18051"/>
        <dbReference type="ChEBI" id="CHEBI:15378"/>
        <dbReference type="ChEBI" id="CHEBI:17154"/>
        <dbReference type="ChEBI" id="CHEBI:57540"/>
        <dbReference type="ChEBI" id="CHEBI:137386"/>
        <dbReference type="ChEBI" id="CHEBI:191199"/>
    </reaction>
</comment>
<keyword evidence="4 6" id="KW-0548">Nucleotidyltransferase</keyword>
<feature type="active site" description="Proton acceptor" evidence="6">
    <location>
        <position position="43"/>
    </location>
</feature>
<dbReference type="GO" id="GO:0016757">
    <property type="term" value="F:glycosyltransferase activity"/>
    <property type="evidence" value="ECO:0007669"/>
    <property type="project" value="UniProtKB-UniRule"/>
</dbReference>
<reference evidence="9 10" key="1">
    <citation type="submission" date="2019-07" db="EMBL/GenBank/DDBJ databases">
        <title>Complete Genome Sequence of Leptotrichia trevisanii Strain JMUB3870.</title>
        <authorList>
            <person name="Watanabe S."/>
            <person name="Cui L."/>
        </authorList>
    </citation>
    <scope>NUCLEOTIDE SEQUENCE [LARGE SCALE GENOMIC DNA]</scope>
    <source>
        <strain evidence="9 10">JMUB3870</strain>
    </source>
</reference>
<accession>A0A510JYK6</accession>
<evidence type="ECO:0000256" key="2">
    <source>
        <dbReference type="ARBA" id="ARBA00022676"/>
    </source>
</evidence>
<feature type="domain" description="DarT" evidence="8">
    <location>
        <begin position="1"/>
        <end position="204"/>
    </location>
</feature>
<dbReference type="PROSITE" id="PS52018">
    <property type="entry name" value="DART"/>
    <property type="match status" value="1"/>
</dbReference>
<keyword evidence="3 6" id="KW-0808">Transferase</keyword>
<dbReference type="InterPro" id="IPR029494">
    <property type="entry name" value="DarT"/>
</dbReference>
<keyword evidence="7" id="KW-0175">Coiled coil</keyword>
<sequence length="204" mass="24718">MEIHHLTHIENLKNILEKGLKPRNKLEKNEFRNTADNKIINKREEYKSNNSNIEIKNLNDYIPFHINELQEQYRIPYNYVVCKKEGNENMIFLSCKTENLFSDEIIYQLYHPVSNYKCEYVSNNEEEFIKKLEEEERKLKDEYNFDYSNQRVKEFLMSEILVKGILYLDNKWKIYVYSDEIRNKIENCIGNKKIDVIVYSSIFS</sequence>
<feature type="active site" evidence="6">
    <location>
        <position position="159"/>
    </location>
</feature>
<dbReference type="EMBL" id="AP019831">
    <property type="protein sequence ID" value="BBM44468.1"/>
    <property type="molecule type" value="Genomic_DNA"/>
</dbReference>
<proteinExistence type="inferred from homology"/>
<evidence type="ECO:0000313" key="10">
    <source>
        <dbReference type="Proteomes" id="UP000422644"/>
    </source>
</evidence>
<dbReference type="AlphaFoldDB" id="A0A510JYK6"/>
<evidence type="ECO:0000259" key="8">
    <source>
        <dbReference type="PROSITE" id="PS52018"/>
    </source>
</evidence>
<feature type="coiled-coil region" evidence="7">
    <location>
        <begin position="122"/>
        <end position="149"/>
    </location>
</feature>
<comment type="similarity">
    <text evidence="6">Belongs to the DarT ADP-ribosyltransferase family.</text>
</comment>
<evidence type="ECO:0000256" key="7">
    <source>
        <dbReference type="SAM" id="Coils"/>
    </source>
</evidence>
<keyword evidence="10" id="KW-1185">Reference proteome</keyword>